<dbReference type="GO" id="GO:0005829">
    <property type="term" value="C:cytosol"/>
    <property type="evidence" value="ECO:0007669"/>
    <property type="project" value="TreeGrafter"/>
</dbReference>
<dbReference type="Pfam" id="PF00072">
    <property type="entry name" value="Response_reg"/>
    <property type="match status" value="1"/>
</dbReference>
<evidence type="ECO:0000256" key="4">
    <source>
        <dbReference type="ARBA" id="ARBA00023015"/>
    </source>
</evidence>
<dbReference type="Gene3D" id="1.10.10.10">
    <property type="entry name" value="Winged helix-like DNA-binding domain superfamily/Winged helix DNA-binding domain"/>
    <property type="match status" value="1"/>
</dbReference>
<dbReference type="Gene3D" id="6.10.250.690">
    <property type="match status" value="1"/>
</dbReference>
<evidence type="ECO:0000256" key="8">
    <source>
        <dbReference type="PROSITE-ProRule" id="PRU00169"/>
    </source>
</evidence>
<dbReference type="GO" id="GO:0000156">
    <property type="term" value="F:phosphorelay response regulator activity"/>
    <property type="evidence" value="ECO:0007669"/>
    <property type="project" value="TreeGrafter"/>
</dbReference>
<evidence type="ECO:0000259" key="10">
    <source>
        <dbReference type="PROSITE" id="PS50110"/>
    </source>
</evidence>
<evidence type="ECO:0000256" key="6">
    <source>
        <dbReference type="ARBA" id="ARBA00023163"/>
    </source>
</evidence>
<name>A0A923E7P0_CLOTT</name>
<dbReference type="PROSITE" id="PS51755">
    <property type="entry name" value="OMPR_PHOB"/>
    <property type="match status" value="1"/>
</dbReference>
<dbReference type="FunFam" id="1.10.10.10:FF:000018">
    <property type="entry name" value="DNA-binding response regulator ResD"/>
    <property type="match status" value="1"/>
</dbReference>
<keyword evidence="3" id="KW-0902">Two-component regulatory system</keyword>
<dbReference type="SMART" id="SM00862">
    <property type="entry name" value="Trans_reg_C"/>
    <property type="match status" value="1"/>
</dbReference>
<dbReference type="Proteomes" id="UP000563151">
    <property type="component" value="Unassembled WGS sequence"/>
</dbReference>
<dbReference type="GO" id="GO:0006355">
    <property type="term" value="P:regulation of DNA-templated transcription"/>
    <property type="evidence" value="ECO:0007669"/>
    <property type="project" value="InterPro"/>
</dbReference>
<proteinExistence type="predicted"/>
<dbReference type="RefSeq" id="WP_173680129.1">
    <property type="nucleotide sequence ID" value="NZ_JAAZWO010000001.1"/>
</dbReference>
<evidence type="ECO:0000256" key="5">
    <source>
        <dbReference type="ARBA" id="ARBA00023125"/>
    </source>
</evidence>
<evidence type="ECO:0000313" key="13">
    <source>
        <dbReference type="Proteomes" id="UP000563151"/>
    </source>
</evidence>
<dbReference type="InterPro" id="IPR011006">
    <property type="entry name" value="CheY-like_superfamily"/>
</dbReference>
<feature type="domain" description="Response regulatory" evidence="10">
    <location>
        <begin position="12"/>
        <end position="125"/>
    </location>
</feature>
<organism evidence="12 13">
    <name type="scientific">Clostridium tetanomorphum</name>
    <dbReference type="NCBI Taxonomy" id="1553"/>
    <lineage>
        <taxon>Bacteria</taxon>
        <taxon>Bacillati</taxon>
        <taxon>Bacillota</taxon>
        <taxon>Clostridia</taxon>
        <taxon>Eubacteriales</taxon>
        <taxon>Clostridiaceae</taxon>
        <taxon>Clostridium</taxon>
    </lineage>
</organism>
<evidence type="ECO:0000313" key="12">
    <source>
        <dbReference type="EMBL" id="MBC2396211.1"/>
    </source>
</evidence>
<comment type="function">
    <text evidence="7">May play the central regulatory role in sporulation. It may be an element of the effector pathway responsible for the activation of sporulation genes in response to nutritional stress. Spo0A may act in concert with spo0H (a sigma factor) to control the expression of some genes that are critical to the sporulation process.</text>
</comment>
<dbReference type="InterPro" id="IPR001867">
    <property type="entry name" value="OmpR/PhoB-type_DNA-bd"/>
</dbReference>
<reference evidence="12 13" key="1">
    <citation type="submission" date="2020-04" db="EMBL/GenBank/DDBJ databases">
        <title>Genomic insights into acetone-butanol-ethanol (ABE) fermentation by sequencing solventogenic clostridia strains.</title>
        <authorList>
            <person name="Brown S."/>
        </authorList>
    </citation>
    <scope>NUCLEOTIDE SEQUENCE [LARGE SCALE GENOMIC DNA]</scope>
    <source>
        <strain evidence="12 13">DJ011</strain>
    </source>
</reference>
<sequence length="238" mass="27168">MLDNINSINKVKILVVEDDNDINNMLTNLVRRNGYEAIQAYSGTEAALHLKSTEFNLVLLDIMIPGMDGKELLTRIRKTMDMPVIVISARIDKTDKIEMLNMGADDYITKPFDIDELSARINSNLRRYSKDNSMASESRNSLSFKDITLNKETKEVLVNGNGVNLTAREFIILELFLSNPKKVFSKANLFESVWGEEYMGDDNTVNVHMSNLRGKLQKCNKEEEYIETIWGMGYKLKP</sequence>
<dbReference type="GO" id="GO:0000976">
    <property type="term" value="F:transcription cis-regulatory region binding"/>
    <property type="evidence" value="ECO:0007669"/>
    <property type="project" value="TreeGrafter"/>
</dbReference>
<evidence type="ECO:0000256" key="7">
    <source>
        <dbReference type="ARBA" id="ARBA00024867"/>
    </source>
</evidence>
<dbReference type="PANTHER" id="PTHR48111:SF2">
    <property type="entry name" value="RESPONSE REGULATOR SAER"/>
    <property type="match status" value="1"/>
</dbReference>
<dbReference type="PROSITE" id="PS50110">
    <property type="entry name" value="RESPONSE_REGULATORY"/>
    <property type="match status" value="1"/>
</dbReference>
<keyword evidence="13" id="KW-1185">Reference proteome</keyword>
<keyword evidence="6" id="KW-0804">Transcription</keyword>
<evidence type="ECO:0000259" key="11">
    <source>
        <dbReference type="PROSITE" id="PS51755"/>
    </source>
</evidence>
<dbReference type="InterPro" id="IPR001789">
    <property type="entry name" value="Sig_transdc_resp-reg_receiver"/>
</dbReference>
<evidence type="ECO:0000256" key="9">
    <source>
        <dbReference type="PROSITE-ProRule" id="PRU01091"/>
    </source>
</evidence>
<evidence type="ECO:0000256" key="3">
    <source>
        <dbReference type="ARBA" id="ARBA00023012"/>
    </source>
</evidence>
<feature type="domain" description="OmpR/PhoB-type" evidence="11">
    <location>
        <begin position="139"/>
        <end position="238"/>
    </location>
</feature>
<dbReference type="SUPFAM" id="SSF52172">
    <property type="entry name" value="CheY-like"/>
    <property type="match status" value="1"/>
</dbReference>
<evidence type="ECO:0000256" key="1">
    <source>
        <dbReference type="ARBA" id="ARBA00018672"/>
    </source>
</evidence>
<dbReference type="CDD" id="cd00383">
    <property type="entry name" value="trans_reg_C"/>
    <property type="match status" value="1"/>
</dbReference>
<dbReference type="SMART" id="SM00448">
    <property type="entry name" value="REC"/>
    <property type="match status" value="1"/>
</dbReference>
<keyword evidence="4" id="KW-0805">Transcription regulation</keyword>
<dbReference type="Gene3D" id="3.40.50.2300">
    <property type="match status" value="1"/>
</dbReference>
<accession>A0A923E7P0</accession>
<comment type="caution">
    <text evidence="12">The sequence shown here is derived from an EMBL/GenBank/DDBJ whole genome shotgun (WGS) entry which is preliminary data.</text>
</comment>
<gene>
    <name evidence="12" type="ORF">HGG79_00225</name>
</gene>
<dbReference type="AlphaFoldDB" id="A0A923E7P0"/>
<evidence type="ECO:0000256" key="2">
    <source>
        <dbReference type="ARBA" id="ARBA00022553"/>
    </source>
</evidence>
<dbReference type="InterPro" id="IPR036388">
    <property type="entry name" value="WH-like_DNA-bd_sf"/>
</dbReference>
<dbReference type="EMBL" id="JAAZWO010000001">
    <property type="protein sequence ID" value="MBC2396211.1"/>
    <property type="molecule type" value="Genomic_DNA"/>
</dbReference>
<keyword evidence="5 9" id="KW-0238">DNA-binding</keyword>
<dbReference type="InterPro" id="IPR039420">
    <property type="entry name" value="WalR-like"/>
</dbReference>
<feature type="DNA-binding region" description="OmpR/PhoB-type" evidence="9">
    <location>
        <begin position="139"/>
        <end position="238"/>
    </location>
</feature>
<dbReference type="PANTHER" id="PTHR48111">
    <property type="entry name" value="REGULATOR OF RPOS"/>
    <property type="match status" value="1"/>
</dbReference>
<dbReference type="GO" id="GO:0032993">
    <property type="term" value="C:protein-DNA complex"/>
    <property type="evidence" value="ECO:0007669"/>
    <property type="project" value="TreeGrafter"/>
</dbReference>
<keyword evidence="2 8" id="KW-0597">Phosphoprotein</keyword>
<dbReference type="Pfam" id="PF00486">
    <property type="entry name" value="Trans_reg_C"/>
    <property type="match status" value="1"/>
</dbReference>
<protein>
    <recommendedName>
        <fullName evidence="1">Stage 0 sporulation protein A homolog</fullName>
    </recommendedName>
</protein>
<feature type="modified residue" description="4-aspartylphosphate" evidence="8">
    <location>
        <position position="61"/>
    </location>
</feature>